<keyword evidence="1" id="KW-0812">Transmembrane</keyword>
<comment type="caution">
    <text evidence="2">The sequence shown here is derived from an EMBL/GenBank/DDBJ whole genome shotgun (WGS) entry which is preliminary data.</text>
</comment>
<protein>
    <recommendedName>
        <fullName evidence="4">CDP-2,3-bis-(O-geranylgeranyl)-sn-glycerol synthase</fullName>
    </recommendedName>
</protein>
<name>A0A2N2F2N7_9BACT</name>
<feature type="transmembrane region" description="Helical" evidence="1">
    <location>
        <begin position="6"/>
        <end position="27"/>
    </location>
</feature>
<gene>
    <name evidence="2" type="ORF">CVU76_00030</name>
</gene>
<evidence type="ECO:0000313" key="2">
    <source>
        <dbReference type="EMBL" id="PKN02423.1"/>
    </source>
</evidence>
<sequence>MQFLLLYIISPILFLIPGSIANIGAYFSRKLFPKWNTPLDFGIKYRGIRIFGGHKTFRGLLVGSFSSMITYILLQNIGILTSLLVIPEEMNVWLFGFMLGISALLGDAIKSFFKRRIGIKPGRSWFPLDQIDWIIGVLVFSFFVTEISLLFAASCLITGLLLHLIGRFIGYLVGLHKEPI</sequence>
<dbReference type="EMBL" id="PHAO01000001">
    <property type="protein sequence ID" value="PKN02423.1"/>
    <property type="molecule type" value="Genomic_DNA"/>
</dbReference>
<dbReference type="Pfam" id="PF01864">
    <property type="entry name" value="CarS-like"/>
    <property type="match status" value="1"/>
</dbReference>
<keyword evidence="1" id="KW-0472">Membrane</keyword>
<evidence type="ECO:0000313" key="3">
    <source>
        <dbReference type="Proteomes" id="UP000233417"/>
    </source>
</evidence>
<feature type="transmembrane region" description="Helical" evidence="1">
    <location>
        <begin position="59"/>
        <end position="86"/>
    </location>
</feature>
<dbReference type="PANTHER" id="PTHR39650">
    <property type="entry name" value="CDP-ARCHAEOL SYNTHASE"/>
    <property type="match status" value="1"/>
</dbReference>
<evidence type="ECO:0008006" key="4">
    <source>
        <dbReference type="Google" id="ProtNLM"/>
    </source>
</evidence>
<evidence type="ECO:0000256" key="1">
    <source>
        <dbReference type="SAM" id="Phobius"/>
    </source>
</evidence>
<dbReference type="PANTHER" id="PTHR39650:SF1">
    <property type="entry name" value="CDP-ARCHAEOL SYNTHASE"/>
    <property type="match status" value="1"/>
</dbReference>
<dbReference type="InterPro" id="IPR032690">
    <property type="entry name" value="CarS"/>
</dbReference>
<dbReference type="Proteomes" id="UP000233417">
    <property type="component" value="Unassembled WGS sequence"/>
</dbReference>
<keyword evidence="1" id="KW-1133">Transmembrane helix</keyword>
<organism evidence="2 3">
    <name type="scientific">Candidatus Dojkabacteria bacterium HGW-Dojkabacteria-1</name>
    <dbReference type="NCBI Taxonomy" id="2013761"/>
    <lineage>
        <taxon>Bacteria</taxon>
        <taxon>Candidatus Dojkabacteria</taxon>
    </lineage>
</organism>
<feature type="transmembrane region" description="Helical" evidence="1">
    <location>
        <begin position="92"/>
        <end position="113"/>
    </location>
</feature>
<accession>A0A2N2F2N7</accession>
<reference evidence="2 3" key="1">
    <citation type="journal article" date="2017" name="ISME J.">
        <title>Potential for microbial H2 and metal transformations associated with novel bacteria and archaea in deep terrestrial subsurface sediments.</title>
        <authorList>
            <person name="Hernsdorf A.W."/>
            <person name="Amano Y."/>
            <person name="Miyakawa K."/>
            <person name="Ise K."/>
            <person name="Suzuki Y."/>
            <person name="Anantharaman K."/>
            <person name="Probst A."/>
            <person name="Burstein D."/>
            <person name="Thomas B.C."/>
            <person name="Banfield J.F."/>
        </authorList>
    </citation>
    <scope>NUCLEOTIDE SEQUENCE [LARGE SCALE GENOMIC DNA]</scope>
    <source>
        <strain evidence="2">HGW-Dojkabacteria-1</strain>
    </source>
</reference>
<proteinExistence type="predicted"/>
<feature type="transmembrane region" description="Helical" evidence="1">
    <location>
        <begin position="150"/>
        <end position="174"/>
    </location>
</feature>
<dbReference type="AlphaFoldDB" id="A0A2N2F2N7"/>